<protein>
    <recommendedName>
        <fullName evidence="1">COMM domain-containing protein 3</fullName>
    </recommendedName>
</protein>
<comment type="similarity">
    <text evidence="2">Belongs to the COMM domain-containing protein 3 family.</text>
</comment>
<dbReference type="PANTHER" id="PTHR31159">
    <property type="entry name" value="COMM DOMAIN-CONTAINING PROTEIN 3"/>
    <property type="match status" value="1"/>
</dbReference>
<feature type="domain" description="COMM" evidence="3">
    <location>
        <begin position="112"/>
        <end position="176"/>
    </location>
</feature>
<keyword evidence="5" id="KW-1185">Reference proteome</keyword>
<dbReference type="SMR" id="A2EBN7"/>
<reference evidence="4" key="1">
    <citation type="submission" date="2006-10" db="EMBL/GenBank/DDBJ databases">
        <authorList>
            <person name="Amadeo P."/>
            <person name="Zhao Q."/>
            <person name="Wortman J."/>
            <person name="Fraser-Liggett C."/>
            <person name="Carlton J."/>
        </authorList>
    </citation>
    <scope>NUCLEOTIDE SEQUENCE</scope>
    <source>
        <strain evidence="4">G3</strain>
    </source>
</reference>
<dbReference type="InterPro" id="IPR037355">
    <property type="entry name" value="COMMD3"/>
</dbReference>
<dbReference type="KEGG" id="tva:4767885"/>
<dbReference type="CDD" id="cd04751">
    <property type="entry name" value="Commd3"/>
    <property type="match status" value="1"/>
</dbReference>
<dbReference type="VEuPathDB" id="TrichDB:TVAGG3_0588740"/>
<dbReference type="RefSeq" id="XP_001322177.1">
    <property type="nucleotide sequence ID" value="XM_001322142.1"/>
</dbReference>
<evidence type="ECO:0000256" key="1">
    <source>
        <dbReference type="ARBA" id="ARBA00016548"/>
    </source>
</evidence>
<gene>
    <name evidence="4" type="ORF">TVAG_482280</name>
</gene>
<name>A2EBN7_TRIV3</name>
<evidence type="ECO:0000313" key="4">
    <source>
        <dbReference type="EMBL" id="EAY09954.1"/>
    </source>
</evidence>
<dbReference type="STRING" id="5722.A2EBN7"/>
<dbReference type="InterPro" id="IPR017920">
    <property type="entry name" value="COMM"/>
</dbReference>
<dbReference type="AlphaFoldDB" id="A2EBN7"/>
<dbReference type="InParanoid" id="A2EBN7"/>
<dbReference type="PROSITE" id="PS51269">
    <property type="entry name" value="COMM"/>
    <property type="match status" value="1"/>
</dbReference>
<evidence type="ECO:0000256" key="2">
    <source>
        <dbReference type="ARBA" id="ARBA00093469"/>
    </source>
</evidence>
<dbReference type="PANTHER" id="PTHR31159:SF1">
    <property type="entry name" value="COMM DOMAIN-CONTAINING PROTEIN 3"/>
    <property type="match status" value="1"/>
</dbReference>
<dbReference type="OMA" id="TAYQENM"/>
<dbReference type="Proteomes" id="UP000001542">
    <property type="component" value="Unassembled WGS sequence"/>
</dbReference>
<dbReference type="GO" id="GO:0006814">
    <property type="term" value="P:sodium ion transport"/>
    <property type="evidence" value="ECO:0007669"/>
    <property type="project" value="InterPro"/>
</dbReference>
<evidence type="ECO:0000259" key="3">
    <source>
        <dbReference type="PROSITE" id="PS51269"/>
    </source>
</evidence>
<proteinExistence type="inferred from homology"/>
<dbReference type="OrthoDB" id="1917519at2759"/>
<reference evidence="4" key="2">
    <citation type="journal article" date="2007" name="Science">
        <title>Draft genome sequence of the sexually transmitted pathogen Trichomonas vaginalis.</title>
        <authorList>
            <person name="Carlton J.M."/>
            <person name="Hirt R.P."/>
            <person name="Silva J.C."/>
            <person name="Delcher A.L."/>
            <person name="Schatz M."/>
            <person name="Zhao Q."/>
            <person name="Wortman J.R."/>
            <person name="Bidwell S.L."/>
            <person name="Alsmark U.C.M."/>
            <person name="Besteiro S."/>
            <person name="Sicheritz-Ponten T."/>
            <person name="Noel C.J."/>
            <person name="Dacks J.B."/>
            <person name="Foster P.G."/>
            <person name="Simillion C."/>
            <person name="Van de Peer Y."/>
            <person name="Miranda-Saavedra D."/>
            <person name="Barton G.J."/>
            <person name="Westrop G.D."/>
            <person name="Mueller S."/>
            <person name="Dessi D."/>
            <person name="Fiori P.L."/>
            <person name="Ren Q."/>
            <person name="Paulsen I."/>
            <person name="Zhang H."/>
            <person name="Bastida-Corcuera F.D."/>
            <person name="Simoes-Barbosa A."/>
            <person name="Brown M.T."/>
            <person name="Hayes R.D."/>
            <person name="Mukherjee M."/>
            <person name="Okumura C.Y."/>
            <person name="Schneider R."/>
            <person name="Smith A.J."/>
            <person name="Vanacova S."/>
            <person name="Villalvazo M."/>
            <person name="Haas B.J."/>
            <person name="Pertea M."/>
            <person name="Feldblyum T.V."/>
            <person name="Utterback T.R."/>
            <person name="Shu C.L."/>
            <person name="Osoegawa K."/>
            <person name="de Jong P.J."/>
            <person name="Hrdy I."/>
            <person name="Horvathova L."/>
            <person name="Zubacova Z."/>
            <person name="Dolezal P."/>
            <person name="Malik S.B."/>
            <person name="Logsdon J.M. Jr."/>
            <person name="Henze K."/>
            <person name="Gupta A."/>
            <person name="Wang C.C."/>
            <person name="Dunne R.L."/>
            <person name="Upcroft J.A."/>
            <person name="Upcroft P."/>
            <person name="White O."/>
            <person name="Salzberg S.L."/>
            <person name="Tang P."/>
            <person name="Chiu C.-H."/>
            <person name="Lee Y.-S."/>
            <person name="Embley T.M."/>
            <person name="Coombs G.H."/>
            <person name="Mottram J.C."/>
            <person name="Tachezy J."/>
            <person name="Fraser-Liggett C.M."/>
            <person name="Johnson P.J."/>
        </authorList>
    </citation>
    <scope>NUCLEOTIDE SEQUENCE [LARGE SCALE GENOMIC DNA]</scope>
    <source>
        <strain evidence="4">G3</strain>
    </source>
</reference>
<dbReference type="VEuPathDB" id="TrichDB:TVAG_482280"/>
<organism evidence="4 5">
    <name type="scientific">Trichomonas vaginalis (strain ATCC PRA-98 / G3)</name>
    <dbReference type="NCBI Taxonomy" id="412133"/>
    <lineage>
        <taxon>Eukaryota</taxon>
        <taxon>Metamonada</taxon>
        <taxon>Parabasalia</taxon>
        <taxon>Trichomonadida</taxon>
        <taxon>Trichomonadidae</taxon>
        <taxon>Trichomonas</taxon>
    </lineage>
</organism>
<accession>A2EBN7</accession>
<dbReference type="Pfam" id="PF07258">
    <property type="entry name" value="COMM_domain"/>
    <property type="match status" value="1"/>
</dbReference>
<evidence type="ECO:0000313" key="5">
    <source>
        <dbReference type="Proteomes" id="UP000001542"/>
    </source>
</evidence>
<sequence length="177" mass="19025">MTSLSSNNINSLKLLASLDEGRIKAITDIAIKAILNPETENELQGKEADAQIGLASLILLFARQGSVPETMKPVLRDAGIGESSINYIADQYSAKVELIRAKLATISAGYPKVVGCNWRLDYAVSNSETGSVLKPLFFVQLDLEGGSQLNFTCTEEEMTSLVSSLKEAAAEAARTKQ</sequence>
<dbReference type="EMBL" id="DS113347">
    <property type="protein sequence ID" value="EAY09954.1"/>
    <property type="molecule type" value="Genomic_DNA"/>
</dbReference>